<comment type="caution">
    <text evidence="1">The sequence shown here is derived from an EMBL/GenBank/DDBJ whole genome shotgun (WGS) entry which is preliminary data.</text>
</comment>
<reference evidence="1" key="1">
    <citation type="submission" date="2022-01" db="EMBL/GenBank/DDBJ databases">
        <title>Genome Sequence Resource for Two Populations of Ditylenchus destructor, the Migratory Endoparasitic Phytonematode.</title>
        <authorList>
            <person name="Zhang H."/>
            <person name="Lin R."/>
            <person name="Xie B."/>
        </authorList>
    </citation>
    <scope>NUCLEOTIDE SEQUENCE</scope>
    <source>
        <strain evidence="1">BazhouSP</strain>
    </source>
</reference>
<protein>
    <submittedName>
        <fullName evidence="1">Uncharacterized protein</fullName>
    </submittedName>
</protein>
<dbReference type="EMBL" id="JAKKPZ010000002">
    <property type="protein sequence ID" value="KAI1726584.1"/>
    <property type="molecule type" value="Genomic_DNA"/>
</dbReference>
<gene>
    <name evidence="1" type="ORF">DdX_03306</name>
</gene>
<evidence type="ECO:0000313" key="1">
    <source>
        <dbReference type="EMBL" id="KAI1726584.1"/>
    </source>
</evidence>
<accession>A0AAD4NG01</accession>
<organism evidence="1 2">
    <name type="scientific">Ditylenchus destructor</name>
    <dbReference type="NCBI Taxonomy" id="166010"/>
    <lineage>
        <taxon>Eukaryota</taxon>
        <taxon>Metazoa</taxon>
        <taxon>Ecdysozoa</taxon>
        <taxon>Nematoda</taxon>
        <taxon>Chromadorea</taxon>
        <taxon>Rhabditida</taxon>
        <taxon>Tylenchina</taxon>
        <taxon>Tylenchomorpha</taxon>
        <taxon>Sphaerularioidea</taxon>
        <taxon>Anguinidae</taxon>
        <taxon>Anguininae</taxon>
        <taxon>Ditylenchus</taxon>
    </lineage>
</organism>
<evidence type="ECO:0000313" key="2">
    <source>
        <dbReference type="Proteomes" id="UP001201812"/>
    </source>
</evidence>
<dbReference type="Proteomes" id="UP001201812">
    <property type="component" value="Unassembled WGS sequence"/>
</dbReference>
<keyword evidence="2" id="KW-1185">Reference proteome</keyword>
<proteinExistence type="predicted"/>
<dbReference type="AlphaFoldDB" id="A0AAD4NG01"/>
<sequence length="109" mass="12547">MDLPVGNPPAPTPHNFHNCDRGDIEQVYLTFLFWWEGLIWRCWDETVLFCHKEGPPTKKSLLARLVPNARTIPAYLPASPHHCPQILLSVDPTQDGPFRLLFPKQKHPK</sequence>
<name>A0AAD4NG01_9BILA</name>